<dbReference type="PRINTS" id="PR00326">
    <property type="entry name" value="GTP1OBG"/>
</dbReference>
<dbReference type="CDD" id="cd01878">
    <property type="entry name" value="HflX"/>
    <property type="match status" value="1"/>
</dbReference>
<name>A0A3N0UZ95_9PROT</name>
<dbReference type="Pfam" id="PF01926">
    <property type="entry name" value="MMR_HSR1"/>
    <property type="match status" value="1"/>
</dbReference>
<organism evidence="11 12">
    <name type="scientific">Pseudomethylobacillus aquaticus</name>
    <dbReference type="NCBI Taxonomy" id="2676064"/>
    <lineage>
        <taxon>Bacteria</taxon>
        <taxon>Pseudomonadati</taxon>
        <taxon>Pseudomonadota</taxon>
        <taxon>Betaproteobacteria</taxon>
        <taxon>Nitrosomonadales</taxon>
        <taxon>Methylophilaceae</taxon>
        <taxon>Pseudomethylobacillus</taxon>
    </lineage>
</organism>
<keyword evidence="2 8" id="KW-0479">Metal-binding</keyword>
<dbReference type="InterPro" id="IPR027417">
    <property type="entry name" value="P-loop_NTPase"/>
</dbReference>
<dbReference type="GO" id="GO:0005525">
    <property type="term" value="F:GTP binding"/>
    <property type="evidence" value="ECO:0007669"/>
    <property type="project" value="UniProtKB-UniRule"/>
</dbReference>
<keyword evidence="1 6" id="KW-0963">Cytoplasm</keyword>
<keyword evidence="9" id="KW-0175">Coiled coil</keyword>
<dbReference type="InterPro" id="IPR016496">
    <property type="entry name" value="GTPase_HflX"/>
</dbReference>
<dbReference type="NCBIfam" id="TIGR03156">
    <property type="entry name" value="GTP_HflX"/>
    <property type="match status" value="1"/>
</dbReference>
<feature type="binding site" evidence="8">
    <location>
        <position position="232"/>
    </location>
    <ligand>
        <name>Mg(2+)</name>
        <dbReference type="ChEBI" id="CHEBI:18420"/>
    </ligand>
</feature>
<dbReference type="SUPFAM" id="SSF52540">
    <property type="entry name" value="P-loop containing nucleoside triphosphate hydrolases"/>
    <property type="match status" value="1"/>
</dbReference>
<feature type="binding site" evidence="7">
    <location>
        <begin position="343"/>
        <end position="345"/>
    </location>
    <ligand>
        <name>GTP</name>
        <dbReference type="ChEBI" id="CHEBI:37565"/>
    </ligand>
</feature>
<accession>A0A3N0UZ95</accession>
<evidence type="ECO:0000256" key="2">
    <source>
        <dbReference type="ARBA" id="ARBA00022723"/>
    </source>
</evidence>
<dbReference type="NCBIfam" id="NF008280">
    <property type="entry name" value="PRK11058.1"/>
    <property type="match status" value="1"/>
</dbReference>
<dbReference type="FunFam" id="3.40.50.11060:FF:000001">
    <property type="entry name" value="GTPase HflX"/>
    <property type="match status" value="1"/>
</dbReference>
<dbReference type="PROSITE" id="PS51705">
    <property type="entry name" value="G_HFLX"/>
    <property type="match status" value="1"/>
</dbReference>
<evidence type="ECO:0000256" key="1">
    <source>
        <dbReference type="ARBA" id="ARBA00022490"/>
    </source>
</evidence>
<feature type="binding site" evidence="8">
    <location>
        <position position="212"/>
    </location>
    <ligand>
        <name>Mg(2+)</name>
        <dbReference type="ChEBI" id="CHEBI:18420"/>
    </ligand>
</feature>
<dbReference type="Proteomes" id="UP000275137">
    <property type="component" value="Unassembled WGS sequence"/>
</dbReference>
<comment type="subcellular location">
    <subcellularLocation>
        <location evidence="6">Cytoplasm</location>
    </subcellularLocation>
    <text evidence="6">May associate with membranes.</text>
</comment>
<keyword evidence="4 8" id="KW-0460">Magnesium</keyword>
<dbReference type="InterPro" id="IPR030394">
    <property type="entry name" value="G_HFLX_dom"/>
</dbReference>
<dbReference type="EMBL" id="RJVP01000005">
    <property type="protein sequence ID" value="ROH85571.1"/>
    <property type="molecule type" value="Genomic_DNA"/>
</dbReference>
<evidence type="ECO:0000256" key="8">
    <source>
        <dbReference type="PIRSR" id="PIRSR006809-2"/>
    </source>
</evidence>
<dbReference type="FunFam" id="3.40.50.300:FF:000173">
    <property type="entry name" value="GTPase HflX"/>
    <property type="match status" value="1"/>
</dbReference>
<dbReference type="InterPro" id="IPR042108">
    <property type="entry name" value="GTPase_HflX_N_sf"/>
</dbReference>
<reference evidence="11 12" key="1">
    <citation type="submission" date="2018-10" db="EMBL/GenBank/DDBJ databases">
        <authorList>
            <person name="Chen W.-M."/>
        </authorList>
    </citation>
    <scope>NUCLEOTIDE SEQUENCE [LARGE SCALE GENOMIC DNA]</scope>
    <source>
        <strain evidence="11 12">H-5</strain>
    </source>
</reference>
<evidence type="ECO:0000313" key="12">
    <source>
        <dbReference type="Proteomes" id="UP000275137"/>
    </source>
</evidence>
<dbReference type="Pfam" id="PF16360">
    <property type="entry name" value="GTP-bdg_M"/>
    <property type="match status" value="1"/>
</dbReference>
<keyword evidence="5 6" id="KW-0342">GTP-binding</keyword>
<feature type="binding site" evidence="7">
    <location>
        <begin position="230"/>
        <end position="234"/>
    </location>
    <ligand>
        <name>GTP</name>
        <dbReference type="ChEBI" id="CHEBI:37565"/>
    </ligand>
</feature>
<dbReference type="PIRSF" id="PIRSF006809">
    <property type="entry name" value="GTP-binding_hflX_prd"/>
    <property type="match status" value="1"/>
</dbReference>
<dbReference type="RefSeq" id="WP_123237889.1">
    <property type="nucleotide sequence ID" value="NZ_RJVP01000005.1"/>
</dbReference>
<feature type="binding site" evidence="7">
    <location>
        <begin position="252"/>
        <end position="255"/>
    </location>
    <ligand>
        <name>GTP</name>
        <dbReference type="ChEBI" id="CHEBI:37565"/>
    </ligand>
</feature>
<comment type="cofactor">
    <cofactor evidence="8">
        <name>Mg(2+)</name>
        <dbReference type="ChEBI" id="CHEBI:18420"/>
    </cofactor>
</comment>
<dbReference type="GO" id="GO:0003924">
    <property type="term" value="F:GTPase activity"/>
    <property type="evidence" value="ECO:0007669"/>
    <property type="project" value="UniProtKB-UniRule"/>
</dbReference>
<dbReference type="GO" id="GO:0046872">
    <property type="term" value="F:metal ion binding"/>
    <property type="evidence" value="ECO:0007669"/>
    <property type="project" value="UniProtKB-KW"/>
</dbReference>
<comment type="similarity">
    <text evidence="6">Belongs to the TRAFAC class OBG-HflX-like GTPase superfamily. HflX GTPase family.</text>
</comment>
<feature type="binding site" evidence="7">
    <location>
        <begin position="205"/>
        <end position="212"/>
    </location>
    <ligand>
        <name>GTP</name>
        <dbReference type="ChEBI" id="CHEBI:37565"/>
    </ligand>
</feature>
<proteinExistence type="inferred from homology"/>
<dbReference type="Gene3D" id="3.40.50.300">
    <property type="entry name" value="P-loop containing nucleotide triphosphate hydrolases"/>
    <property type="match status" value="1"/>
</dbReference>
<keyword evidence="3 6" id="KW-0547">Nucleotide-binding</keyword>
<evidence type="ECO:0000256" key="6">
    <source>
        <dbReference type="HAMAP-Rule" id="MF_00900"/>
    </source>
</evidence>
<evidence type="ECO:0000259" key="10">
    <source>
        <dbReference type="PROSITE" id="PS51705"/>
    </source>
</evidence>
<dbReference type="InterPro" id="IPR025121">
    <property type="entry name" value="GTPase_HflX_N"/>
</dbReference>
<dbReference type="AlphaFoldDB" id="A0A3N0UZ95"/>
<feature type="binding site" evidence="7">
    <location>
        <begin position="318"/>
        <end position="321"/>
    </location>
    <ligand>
        <name>GTP</name>
        <dbReference type="ChEBI" id="CHEBI:37565"/>
    </ligand>
</feature>
<evidence type="ECO:0000256" key="9">
    <source>
        <dbReference type="SAM" id="Coils"/>
    </source>
</evidence>
<dbReference type="Pfam" id="PF13167">
    <property type="entry name" value="GTP-bdg_N"/>
    <property type="match status" value="1"/>
</dbReference>
<dbReference type="Gene3D" id="6.10.250.2860">
    <property type="match status" value="1"/>
</dbReference>
<keyword evidence="12" id="KW-1185">Reference proteome</keyword>
<sequence length="387" mass="42669">MFDRPSGGEAAALVSLDFGDADYQDSLQELKQLAISAGLSIKVTLEGRRSKPDAKYFIGSGKAEEVAAAMLDTGAKLAVFNHDLSPSQQRNLERLLQCRVIDRTGLILDIFAQRAQSHEGKLQVELAQLDHMSTRLVRGWTHLERQKGGIGVRGGPGETQLELDRRMLRIRVKQLREKLAKLSQQRGMQRRARRRSQVMSVSLVGYTNAGKSTLFNRLTQSGVYAADQLFATLDTTSRKLYIPDCGPVVLSDTVGFIKHLPHALVEAFAATLEETAQADLLLHVVDIAGGNRDAQMQQVNLVLEEIGASEVPQVLVMNQIDRAGMAPELERDEYGRICKILISAKTGAGLELLQQVLVEYQQSMMQKLSSEHVVDQWQDGAVSPDVA</sequence>
<dbReference type="HAMAP" id="MF_00900">
    <property type="entry name" value="GTPase_HflX"/>
    <property type="match status" value="1"/>
</dbReference>
<comment type="function">
    <text evidence="6">GTPase that associates with the 50S ribosomal subunit and may have a role during protein synthesis or ribosome biogenesis.</text>
</comment>
<protein>
    <recommendedName>
        <fullName evidence="6">GTPase HflX</fullName>
    </recommendedName>
    <alternativeName>
        <fullName evidence="6">GTP-binding protein HflX</fullName>
    </alternativeName>
</protein>
<dbReference type="Gene3D" id="3.40.50.11060">
    <property type="entry name" value="GTPase HflX, N-terminal domain"/>
    <property type="match status" value="1"/>
</dbReference>
<gene>
    <name evidence="6 11" type="primary">hflX</name>
    <name evidence="11" type="ORF">ED236_09700</name>
</gene>
<feature type="coiled-coil region" evidence="9">
    <location>
        <begin position="158"/>
        <end position="192"/>
    </location>
</feature>
<dbReference type="GO" id="GO:0005737">
    <property type="term" value="C:cytoplasm"/>
    <property type="evidence" value="ECO:0007669"/>
    <property type="project" value="UniProtKB-SubCell"/>
</dbReference>
<comment type="caution">
    <text evidence="11">The sequence shown here is derived from an EMBL/GenBank/DDBJ whole genome shotgun (WGS) entry which is preliminary data.</text>
</comment>
<dbReference type="PANTHER" id="PTHR10229:SF0">
    <property type="entry name" value="GTP-BINDING PROTEIN 6-RELATED"/>
    <property type="match status" value="1"/>
</dbReference>
<evidence type="ECO:0000256" key="5">
    <source>
        <dbReference type="ARBA" id="ARBA00023134"/>
    </source>
</evidence>
<evidence type="ECO:0000256" key="4">
    <source>
        <dbReference type="ARBA" id="ARBA00022842"/>
    </source>
</evidence>
<dbReference type="GO" id="GO:0043022">
    <property type="term" value="F:ribosome binding"/>
    <property type="evidence" value="ECO:0007669"/>
    <property type="project" value="TreeGrafter"/>
</dbReference>
<feature type="domain" description="Hflx-type G" evidence="10">
    <location>
        <begin position="199"/>
        <end position="365"/>
    </location>
</feature>
<dbReference type="PANTHER" id="PTHR10229">
    <property type="entry name" value="GTP-BINDING PROTEIN HFLX"/>
    <property type="match status" value="1"/>
</dbReference>
<evidence type="ECO:0000256" key="7">
    <source>
        <dbReference type="PIRSR" id="PIRSR006809-1"/>
    </source>
</evidence>
<comment type="subunit">
    <text evidence="6">Monomer. Associates with the 50S ribosomal subunit.</text>
</comment>
<evidence type="ECO:0000313" key="11">
    <source>
        <dbReference type="EMBL" id="ROH85571.1"/>
    </source>
</evidence>
<evidence type="ECO:0000256" key="3">
    <source>
        <dbReference type="ARBA" id="ARBA00022741"/>
    </source>
</evidence>
<dbReference type="InterPro" id="IPR006073">
    <property type="entry name" value="GTP-bd"/>
</dbReference>
<dbReference type="InterPro" id="IPR032305">
    <property type="entry name" value="GTP-bd_M"/>
</dbReference>